<keyword evidence="14" id="KW-0234">DNA repair</keyword>
<dbReference type="STRING" id="1445510.YC6258_04561"/>
<dbReference type="Proteomes" id="UP000032266">
    <property type="component" value="Chromosome"/>
</dbReference>
<keyword evidence="8" id="KW-0227">DNA damage</keyword>
<dbReference type="InterPro" id="IPR004026">
    <property type="entry name" value="Ada_DNA_repair_Zn-bd"/>
</dbReference>
<dbReference type="RefSeq" id="WP_044618575.1">
    <property type="nucleotide sequence ID" value="NZ_CP007142.1"/>
</dbReference>
<dbReference type="InterPro" id="IPR036388">
    <property type="entry name" value="WH-like_DNA-bd_sf"/>
</dbReference>
<dbReference type="Gene3D" id="1.10.10.10">
    <property type="entry name" value="Winged helix-like DNA-binding domain superfamily/Winged helix DNA-binding domain"/>
    <property type="match status" value="1"/>
</dbReference>
<name>A0A0C5VTF2_9GAMM</name>
<evidence type="ECO:0000256" key="12">
    <source>
        <dbReference type="ARBA" id="ARBA00023159"/>
    </source>
</evidence>
<dbReference type="InterPro" id="IPR014048">
    <property type="entry name" value="MethylDNA_cys_MeTrfase_DNA-bd"/>
</dbReference>
<dbReference type="PATRIC" id="fig|1445510.3.peg.4525"/>
<evidence type="ECO:0000256" key="13">
    <source>
        <dbReference type="ARBA" id="ARBA00023163"/>
    </source>
</evidence>
<feature type="domain" description="Methylated-DNA-[protein]-cysteine S-methyltransferase DNA binding" evidence="16">
    <location>
        <begin position="168"/>
        <end position="247"/>
    </location>
</feature>
<dbReference type="KEGG" id="gsn:YC6258_04561"/>
<evidence type="ECO:0000259" key="16">
    <source>
        <dbReference type="Pfam" id="PF01035"/>
    </source>
</evidence>
<keyword evidence="13" id="KW-0804">Transcription</keyword>
<comment type="similarity">
    <text evidence="3">Belongs to the MGMT family.</text>
</comment>
<dbReference type="SUPFAM" id="SSF53155">
    <property type="entry name" value="Methylated DNA-protein cysteine methyltransferase domain"/>
    <property type="match status" value="1"/>
</dbReference>
<dbReference type="GO" id="GO:0003677">
    <property type="term" value="F:DNA binding"/>
    <property type="evidence" value="ECO:0007669"/>
    <property type="project" value="UniProtKB-KW"/>
</dbReference>
<evidence type="ECO:0000259" key="17">
    <source>
        <dbReference type="Pfam" id="PF02805"/>
    </source>
</evidence>
<keyword evidence="5 18" id="KW-0489">Methyltransferase</keyword>
<keyword evidence="9" id="KW-0862">Zinc</keyword>
<dbReference type="GO" id="GO:0032259">
    <property type="term" value="P:methylation"/>
    <property type="evidence" value="ECO:0007669"/>
    <property type="project" value="UniProtKB-KW"/>
</dbReference>
<evidence type="ECO:0000256" key="14">
    <source>
        <dbReference type="ARBA" id="ARBA00023204"/>
    </source>
</evidence>
<keyword evidence="12" id="KW-0010">Activator</keyword>
<dbReference type="InterPro" id="IPR035451">
    <property type="entry name" value="Ada-like_dom_sf"/>
</dbReference>
<evidence type="ECO:0000256" key="5">
    <source>
        <dbReference type="ARBA" id="ARBA00022603"/>
    </source>
</evidence>
<dbReference type="InterPro" id="IPR036217">
    <property type="entry name" value="MethylDNA_cys_MeTrfase_DNAb"/>
</dbReference>
<dbReference type="PANTHER" id="PTHR10815">
    <property type="entry name" value="METHYLATED-DNA--PROTEIN-CYSTEINE METHYLTRANSFERASE"/>
    <property type="match status" value="1"/>
</dbReference>
<dbReference type="Pfam" id="PF02805">
    <property type="entry name" value="Ada_Zn_binding"/>
    <property type="match status" value="1"/>
</dbReference>
<keyword evidence="10" id="KW-0805">Transcription regulation</keyword>
<dbReference type="CDD" id="cd06445">
    <property type="entry name" value="ATase"/>
    <property type="match status" value="1"/>
</dbReference>
<proteinExistence type="inferred from homology"/>
<evidence type="ECO:0000256" key="6">
    <source>
        <dbReference type="ARBA" id="ARBA00022679"/>
    </source>
</evidence>
<dbReference type="Gene3D" id="3.30.160.70">
    <property type="entry name" value="Methylated DNA-protein cysteine methyltransferase domain"/>
    <property type="match status" value="1"/>
</dbReference>
<comment type="catalytic activity">
    <reaction evidence="15">
        <text>a 6-O-methyl-2'-deoxyguanosine in DNA + L-cysteinyl-[protein] = S-methyl-L-cysteinyl-[protein] + a 2'-deoxyguanosine in DNA</text>
        <dbReference type="Rhea" id="RHEA:24000"/>
        <dbReference type="Rhea" id="RHEA-COMP:10131"/>
        <dbReference type="Rhea" id="RHEA-COMP:10132"/>
        <dbReference type="Rhea" id="RHEA-COMP:11367"/>
        <dbReference type="Rhea" id="RHEA-COMP:11368"/>
        <dbReference type="ChEBI" id="CHEBI:29950"/>
        <dbReference type="ChEBI" id="CHEBI:82612"/>
        <dbReference type="ChEBI" id="CHEBI:85445"/>
        <dbReference type="ChEBI" id="CHEBI:85448"/>
        <dbReference type="EC" id="2.1.1.63"/>
    </reaction>
</comment>
<comment type="cofactor">
    <cofactor evidence="2">
        <name>Zn(2+)</name>
        <dbReference type="ChEBI" id="CHEBI:29105"/>
    </cofactor>
</comment>
<keyword evidence="11" id="KW-0238">DNA-binding</keyword>
<evidence type="ECO:0000256" key="15">
    <source>
        <dbReference type="ARBA" id="ARBA00049348"/>
    </source>
</evidence>
<evidence type="ECO:0000256" key="10">
    <source>
        <dbReference type="ARBA" id="ARBA00023015"/>
    </source>
</evidence>
<dbReference type="SUPFAM" id="SSF46767">
    <property type="entry name" value="Methylated DNA-protein cysteine methyltransferase, C-terminal domain"/>
    <property type="match status" value="1"/>
</dbReference>
<keyword evidence="19" id="KW-1185">Reference proteome</keyword>
<evidence type="ECO:0000256" key="1">
    <source>
        <dbReference type="ARBA" id="ARBA00001286"/>
    </source>
</evidence>
<evidence type="ECO:0000256" key="3">
    <source>
        <dbReference type="ARBA" id="ARBA00008711"/>
    </source>
</evidence>
<comment type="catalytic activity">
    <reaction evidence="1">
        <text>a 4-O-methyl-thymidine in DNA + L-cysteinyl-[protein] = a thymidine in DNA + S-methyl-L-cysteinyl-[protein]</text>
        <dbReference type="Rhea" id="RHEA:53428"/>
        <dbReference type="Rhea" id="RHEA-COMP:10131"/>
        <dbReference type="Rhea" id="RHEA-COMP:10132"/>
        <dbReference type="Rhea" id="RHEA-COMP:13555"/>
        <dbReference type="Rhea" id="RHEA-COMP:13556"/>
        <dbReference type="ChEBI" id="CHEBI:29950"/>
        <dbReference type="ChEBI" id="CHEBI:82612"/>
        <dbReference type="ChEBI" id="CHEBI:137386"/>
        <dbReference type="ChEBI" id="CHEBI:137387"/>
        <dbReference type="EC" id="2.1.1.63"/>
    </reaction>
</comment>
<dbReference type="OrthoDB" id="9811249at2"/>
<dbReference type="EMBL" id="CP007142">
    <property type="protein sequence ID" value="AJQ96593.1"/>
    <property type="molecule type" value="Genomic_DNA"/>
</dbReference>
<sequence length="249" mass="27578">MNTHTRLTADDPRWAQVMARDPQADGQFVYSVRTTGVYCRPSCPSRRAKPENVAFHASPEAAEQAGYRPCKRCRPNQQPTSRHSTRLSFSIGQCSLGMVLVAQSLEGLRAILMADDAETLLEDLNNRFPDTALIRADHTLEQIVTQVIDLIEHPTAPCTLPLDMHGTAFQHRVWQALQDIPAGQTQSYSEVAARINAPKAARAVARACATNALAVAIPCHRVVRSDGSLSGYRWGIERKQTLLTREQPR</sequence>
<evidence type="ECO:0000256" key="11">
    <source>
        <dbReference type="ARBA" id="ARBA00023125"/>
    </source>
</evidence>
<dbReference type="GO" id="GO:0006307">
    <property type="term" value="P:DNA alkylation repair"/>
    <property type="evidence" value="ECO:0007669"/>
    <property type="project" value="UniProtKB-ARBA"/>
</dbReference>
<keyword evidence="6 18" id="KW-0808">Transferase</keyword>
<dbReference type="AlphaFoldDB" id="A0A0C5VTF2"/>
<dbReference type="FunFam" id="3.40.10.10:FF:000001">
    <property type="entry name" value="DNA-3-methyladenine glycosylase 2"/>
    <property type="match status" value="1"/>
</dbReference>
<evidence type="ECO:0000256" key="9">
    <source>
        <dbReference type="ARBA" id="ARBA00022833"/>
    </source>
</evidence>
<dbReference type="GO" id="GO:0008270">
    <property type="term" value="F:zinc ion binding"/>
    <property type="evidence" value="ECO:0007669"/>
    <property type="project" value="InterPro"/>
</dbReference>
<dbReference type="GO" id="GO:0003908">
    <property type="term" value="F:methylated-DNA-[protein]-cysteine S-methyltransferase activity"/>
    <property type="evidence" value="ECO:0007669"/>
    <property type="project" value="UniProtKB-EC"/>
</dbReference>
<dbReference type="InterPro" id="IPR036631">
    <property type="entry name" value="MGMT_N_sf"/>
</dbReference>
<evidence type="ECO:0000256" key="2">
    <source>
        <dbReference type="ARBA" id="ARBA00001947"/>
    </source>
</evidence>
<dbReference type="InterPro" id="IPR001497">
    <property type="entry name" value="MethylDNA_cys_MeTrfase_AS"/>
</dbReference>
<reference evidence="18 19" key="1">
    <citation type="submission" date="2014-01" db="EMBL/GenBank/DDBJ databases">
        <title>Full genme sequencing of cellulolytic bacterium Gynuella sunshinyii YC6258T gen. nov., sp. nov.</title>
        <authorList>
            <person name="Khan H."/>
            <person name="Chung E.J."/>
            <person name="Chung Y.R."/>
        </authorList>
    </citation>
    <scope>NUCLEOTIDE SEQUENCE [LARGE SCALE GENOMIC DNA]</scope>
    <source>
        <strain evidence="18 19">YC6258</strain>
    </source>
</reference>
<dbReference type="PANTHER" id="PTHR10815:SF14">
    <property type="entry name" value="BIFUNCTIONAL TRANSCRIPTIONAL ACTIVATOR_DNA REPAIR ENZYME ADA"/>
    <property type="match status" value="1"/>
</dbReference>
<dbReference type="FunFam" id="1.10.10.10:FF:000214">
    <property type="entry name" value="Methylated-DNA--protein-cysteine methyltransferase"/>
    <property type="match status" value="1"/>
</dbReference>
<evidence type="ECO:0000256" key="7">
    <source>
        <dbReference type="ARBA" id="ARBA00022723"/>
    </source>
</evidence>
<dbReference type="Gene3D" id="3.40.10.10">
    <property type="entry name" value="DNA Methylphosphotriester Repair Domain"/>
    <property type="match status" value="1"/>
</dbReference>
<feature type="domain" description="Ada DNA repair metal-binding" evidence="17">
    <location>
        <begin position="13"/>
        <end position="75"/>
    </location>
</feature>
<dbReference type="GO" id="GO:0006355">
    <property type="term" value="P:regulation of DNA-templated transcription"/>
    <property type="evidence" value="ECO:0007669"/>
    <property type="project" value="InterPro"/>
</dbReference>
<gene>
    <name evidence="18" type="ORF">YC6258_04561</name>
</gene>
<accession>A0A0C5VTF2</accession>
<protein>
    <recommendedName>
        <fullName evidence="4">methylated-DNA--[protein]-cysteine S-methyltransferase</fullName>
        <ecNumber evidence="4">2.1.1.63</ecNumber>
    </recommendedName>
</protein>
<dbReference type="HOGENOM" id="CLU_000445_52_0_6"/>
<evidence type="ECO:0000256" key="4">
    <source>
        <dbReference type="ARBA" id="ARBA00011918"/>
    </source>
</evidence>
<dbReference type="SUPFAM" id="SSF57884">
    <property type="entry name" value="Ada DNA repair protein, N-terminal domain (N-Ada 10)"/>
    <property type="match status" value="1"/>
</dbReference>
<keyword evidence="7" id="KW-0479">Metal-binding</keyword>
<dbReference type="PROSITE" id="PS00374">
    <property type="entry name" value="MGMT"/>
    <property type="match status" value="1"/>
</dbReference>
<evidence type="ECO:0000256" key="8">
    <source>
        <dbReference type="ARBA" id="ARBA00022763"/>
    </source>
</evidence>
<organism evidence="18 19">
    <name type="scientific">Gynuella sunshinyii YC6258</name>
    <dbReference type="NCBI Taxonomy" id="1445510"/>
    <lineage>
        <taxon>Bacteria</taxon>
        <taxon>Pseudomonadati</taxon>
        <taxon>Pseudomonadota</taxon>
        <taxon>Gammaproteobacteria</taxon>
        <taxon>Oceanospirillales</taxon>
        <taxon>Saccharospirillaceae</taxon>
        <taxon>Gynuella</taxon>
    </lineage>
</organism>
<dbReference type="EC" id="2.1.1.63" evidence="4"/>
<evidence type="ECO:0000313" key="19">
    <source>
        <dbReference type="Proteomes" id="UP000032266"/>
    </source>
</evidence>
<dbReference type="NCBIfam" id="TIGR00589">
    <property type="entry name" value="ogt"/>
    <property type="match status" value="1"/>
</dbReference>
<dbReference type="Pfam" id="PF01035">
    <property type="entry name" value="DNA_binding_1"/>
    <property type="match status" value="1"/>
</dbReference>
<evidence type="ECO:0000313" key="18">
    <source>
        <dbReference type="EMBL" id="AJQ96593.1"/>
    </source>
</evidence>